<comment type="caution">
    <text evidence="1">The sequence shown here is derived from an EMBL/GenBank/DDBJ whole genome shotgun (WGS) entry which is preliminary data.</text>
</comment>
<sequence>MVGQESDVATVTIRDDAIWIGHIEGGANLQERLRELRAGDVVALEVDGVVGTWERMRDGRDGRPTLGIKPISSTKAVWAEMRQKTGQSVPIREVKTTDSYLSSVIGTLSEWNTSEDDVAYADL</sequence>
<evidence type="ECO:0000313" key="1">
    <source>
        <dbReference type="EMBL" id="KKC34056.1"/>
    </source>
</evidence>
<dbReference type="EMBL" id="LAPV01000062">
    <property type="protein sequence ID" value="KKC34056.1"/>
    <property type="molecule type" value="Genomic_DNA"/>
</dbReference>
<proteinExistence type="predicted"/>
<gene>
    <name evidence="1" type="ORF">WH91_05175</name>
</gene>
<keyword evidence="2" id="KW-1185">Reference proteome</keyword>
<evidence type="ECO:0000313" key="2">
    <source>
        <dbReference type="Proteomes" id="UP000033519"/>
    </source>
</evidence>
<dbReference type="Proteomes" id="UP000033519">
    <property type="component" value="Unassembled WGS sequence"/>
</dbReference>
<name>A0ABR5E1C9_9HYPH</name>
<accession>A0ABR5E1C9</accession>
<protein>
    <submittedName>
        <fullName evidence="1">Uncharacterized protein</fullName>
    </submittedName>
</protein>
<reference evidence="1 2" key="1">
    <citation type="submission" date="2015-03" db="EMBL/GenBank/DDBJ databases">
        <authorList>
            <person name="Lepp D."/>
            <person name="Hassan Y.I."/>
            <person name="Li X.-Z."/>
            <person name="Zhou T."/>
        </authorList>
    </citation>
    <scope>NUCLEOTIDE SEQUENCE [LARGE SCALE GENOMIC DNA]</scope>
    <source>
        <strain evidence="1 2">Cr7-05</strain>
    </source>
</reference>
<organism evidence="1 2">
    <name type="scientific">Devosia psychrophila</name>
    <dbReference type="NCBI Taxonomy" id="728005"/>
    <lineage>
        <taxon>Bacteria</taxon>
        <taxon>Pseudomonadati</taxon>
        <taxon>Pseudomonadota</taxon>
        <taxon>Alphaproteobacteria</taxon>
        <taxon>Hyphomicrobiales</taxon>
        <taxon>Devosiaceae</taxon>
        <taxon>Devosia</taxon>
    </lineage>
</organism>